<dbReference type="GO" id="GO:0003697">
    <property type="term" value="F:single-stranded DNA binding"/>
    <property type="evidence" value="ECO:0007669"/>
    <property type="project" value="InterPro"/>
</dbReference>
<dbReference type="EC" id="3.4.-.-" evidence="8"/>
<proteinExistence type="inferred from homology"/>
<dbReference type="InterPro" id="IPR036590">
    <property type="entry name" value="SRAP-like"/>
</dbReference>
<dbReference type="KEGG" id="dtm:BJL86_1040"/>
<keyword evidence="5" id="KW-0190">Covalent protein-DNA linkage</keyword>
<dbReference type="PANTHER" id="PTHR13604">
    <property type="entry name" value="DC12-RELATED"/>
    <property type="match status" value="1"/>
</dbReference>
<dbReference type="OrthoDB" id="9782620at2"/>
<evidence type="ECO:0000313" key="10">
    <source>
        <dbReference type="Proteomes" id="UP000186104"/>
    </source>
</evidence>
<evidence type="ECO:0000313" key="9">
    <source>
        <dbReference type="EMBL" id="ANI91833.1"/>
    </source>
</evidence>
<dbReference type="PANTHER" id="PTHR13604:SF0">
    <property type="entry name" value="ABASIC SITE PROCESSING PROTEIN HMCES"/>
    <property type="match status" value="1"/>
</dbReference>
<keyword evidence="10" id="KW-1185">Reference proteome</keyword>
<dbReference type="Proteomes" id="UP000186104">
    <property type="component" value="Chromosome"/>
</dbReference>
<organism evidence="9 10">
    <name type="scientific">Dietzia timorensis</name>
    <dbReference type="NCBI Taxonomy" id="499555"/>
    <lineage>
        <taxon>Bacteria</taxon>
        <taxon>Bacillati</taxon>
        <taxon>Actinomycetota</taxon>
        <taxon>Actinomycetes</taxon>
        <taxon>Mycobacteriales</taxon>
        <taxon>Dietziaceae</taxon>
        <taxon>Dietzia</taxon>
    </lineage>
</organism>
<evidence type="ECO:0000256" key="2">
    <source>
        <dbReference type="ARBA" id="ARBA00022670"/>
    </source>
</evidence>
<sequence>MCGRYSLQSDPAQLAVDLDALDLASKPAAGNVPAEGPRAPRFNIAPTTTIPALTSGEENRELLAMRWGLVPSWTKDPRDLPNLFNARSETAATKPSFRSAVRRRHAVVPMDGWYEWVPAPAQQEGGKKGPKQPFFMSLPGDSGLHMAALWERWTMPAADDDAAPDLFAHADSGDAEQHPERVMYSCTILTTEALGPLRAVHHRMPLVVPPEKLDAWLDPEIITVPLDLVDGDELTAWAETIEIRPVSRAVSNVRNDGPELLEPVPSPEWFHAG</sequence>
<dbReference type="Pfam" id="PF02586">
    <property type="entry name" value="SRAP"/>
    <property type="match status" value="1"/>
</dbReference>
<evidence type="ECO:0000256" key="1">
    <source>
        <dbReference type="ARBA" id="ARBA00008136"/>
    </source>
</evidence>
<dbReference type="GO" id="GO:0016829">
    <property type="term" value="F:lyase activity"/>
    <property type="evidence" value="ECO:0007669"/>
    <property type="project" value="UniProtKB-KW"/>
</dbReference>
<name>A0A173LIV6_9ACTN</name>
<dbReference type="GO" id="GO:0106300">
    <property type="term" value="P:protein-DNA covalent cross-linking repair"/>
    <property type="evidence" value="ECO:0007669"/>
    <property type="project" value="InterPro"/>
</dbReference>
<evidence type="ECO:0000256" key="7">
    <source>
        <dbReference type="ARBA" id="ARBA00023239"/>
    </source>
</evidence>
<keyword evidence="2 8" id="KW-0645">Protease</keyword>
<evidence type="ECO:0000256" key="5">
    <source>
        <dbReference type="ARBA" id="ARBA00023124"/>
    </source>
</evidence>
<evidence type="ECO:0000256" key="6">
    <source>
        <dbReference type="ARBA" id="ARBA00023125"/>
    </source>
</evidence>
<gene>
    <name evidence="9" type="ORF">BJL86_1040</name>
</gene>
<keyword evidence="7" id="KW-0456">Lyase</keyword>
<evidence type="ECO:0000256" key="4">
    <source>
        <dbReference type="ARBA" id="ARBA00022801"/>
    </source>
</evidence>
<dbReference type="RefSeq" id="WP_067474836.1">
    <property type="nucleotide sequence ID" value="NZ_CP015961.1"/>
</dbReference>
<dbReference type="EMBL" id="CP015961">
    <property type="protein sequence ID" value="ANI91833.1"/>
    <property type="molecule type" value="Genomic_DNA"/>
</dbReference>
<dbReference type="SUPFAM" id="SSF143081">
    <property type="entry name" value="BB1717-like"/>
    <property type="match status" value="1"/>
</dbReference>
<evidence type="ECO:0000256" key="3">
    <source>
        <dbReference type="ARBA" id="ARBA00022763"/>
    </source>
</evidence>
<dbReference type="STRING" id="499555.BJL86_1040"/>
<dbReference type="GO" id="GO:0008233">
    <property type="term" value="F:peptidase activity"/>
    <property type="evidence" value="ECO:0007669"/>
    <property type="project" value="UniProtKB-KW"/>
</dbReference>
<keyword evidence="3" id="KW-0227">DNA damage</keyword>
<comment type="similarity">
    <text evidence="1 8">Belongs to the SOS response-associated peptidase family.</text>
</comment>
<dbReference type="InterPro" id="IPR003738">
    <property type="entry name" value="SRAP"/>
</dbReference>
<reference evidence="9 10" key="1">
    <citation type="submission" date="2016-06" db="EMBL/GenBank/DDBJ databases">
        <title>Complete genome sequence of a saline-alkali tolerant type strain Dietzia timorensis ID05-A0528T.</title>
        <authorList>
            <person name="Wu X."/>
        </authorList>
    </citation>
    <scope>NUCLEOTIDE SEQUENCE [LARGE SCALE GENOMIC DNA]</scope>
    <source>
        <strain evidence="9 10">ID05-A0528</strain>
    </source>
</reference>
<dbReference type="GO" id="GO:0006508">
    <property type="term" value="P:proteolysis"/>
    <property type="evidence" value="ECO:0007669"/>
    <property type="project" value="UniProtKB-KW"/>
</dbReference>
<evidence type="ECO:0000256" key="8">
    <source>
        <dbReference type="RuleBase" id="RU364100"/>
    </source>
</evidence>
<dbReference type="Gene3D" id="3.90.1680.10">
    <property type="entry name" value="SOS response associated peptidase-like"/>
    <property type="match status" value="1"/>
</dbReference>
<accession>A0A173LIV6</accession>
<keyword evidence="4 8" id="KW-0378">Hydrolase</keyword>
<dbReference type="AlphaFoldDB" id="A0A173LIV6"/>
<keyword evidence="6" id="KW-0238">DNA-binding</keyword>
<protein>
    <recommendedName>
        <fullName evidence="8">Abasic site processing protein</fullName>
        <ecNumber evidence="8">3.4.-.-</ecNumber>
    </recommendedName>
</protein>